<gene>
    <name evidence="16" type="ORF">DJ018_12345</name>
</gene>
<dbReference type="PANTHER" id="PTHR47529">
    <property type="entry name" value="PEPTIDYL-PROLYL CIS-TRANS ISOMERASE D"/>
    <property type="match status" value="1"/>
</dbReference>
<keyword evidence="7 14" id="KW-0472">Membrane</keyword>
<evidence type="ECO:0000256" key="10">
    <source>
        <dbReference type="ARBA" id="ARBA00031484"/>
    </source>
</evidence>
<dbReference type="InterPro" id="IPR046357">
    <property type="entry name" value="PPIase_dom_sf"/>
</dbReference>
<comment type="similarity">
    <text evidence="11">Belongs to the PpiD chaperone family.</text>
</comment>
<dbReference type="Pfam" id="PF13624">
    <property type="entry name" value="SurA_N_3"/>
    <property type="match status" value="1"/>
</dbReference>
<evidence type="ECO:0000256" key="2">
    <source>
        <dbReference type="ARBA" id="ARBA00018370"/>
    </source>
</evidence>
<dbReference type="InterPro" id="IPR052029">
    <property type="entry name" value="PpiD_chaperone"/>
</dbReference>
<dbReference type="InterPro" id="IPR027304">
    <property type="entry name" value="Trigger_fact/SurA_dom_sf"/>
</dbReference>
<evidence type="ECO:0000259" key="15">
    <source>
        <dbReference type="Pfam" id="PF13145"/>
    </source>
</evidence>
<feature type="transmembrane region" description="Helical" evidence="14">
    <location>
        <begin position="12"/>
        <end position="30"/>
    </location>
</feature>
<accession>A0A328AE86</accession>
<dbReference type="Proteomes" id="UP000249725">
    <property type="component" value="Unassembled WGS sequence"/>
</dbReference>
<reference evidence="17" key="1">
    <citation type="submission" date="2018-05" db="EMBL/GenBank/DDBJ databases">
        <authorList>
            <person name="Li X."/>
        </authorList>
    </citation>
    <scope>NUCLEOTIDE SEQUENCE [LARGE SCALE GENOMIC DNA]</scope>
    <source>
        <strain evidence="17">YIM 73061</strain>
    </source>
</reference>
<evidence type="ECO:0000256" key="7">
    <source>
        <dbReference type="ARBA" id="ARBA00023136"/>
    </source>
</evidence>
<dbReference type="Gene3D" id="3.10.50.40">
    <property type="match status" value="1"/>
</dbReference>
<dbReference type="Pfam" id="PF13145">
    <property type="entry name" value="Rotamase_2"/>
    <property type="match status" value="1"/>
</dbReference>
<keyword evidence="17" id="KW-1185">Reference proteome</keyword>
<comment type="subcellular location">
    <subcellularLocation>
        <location evidence="1">Cell inner membrane</location>
        <topology evidence="1">Single-pass type II membrane protein</topology>
        <orientation evidence="1">Periplasmic side</orientation>
    </subcellularLocation>
</comment>
<organism evidence="16 17">
    <name type="scientific">Phenylobacterium deserti</name>
    <dbReference type="NCBI Taxonomy" id="1914756"/>
    <lineage>
        <taxon>Bacteria</taxon>
        <taxon>Pseudomonadati</taxon>
        <taxon>Pseudomonadota</taxon>
        <taxon>Alphaproteobacteria</taxon>
        <taxon>Caulobacterales</taxon>
        <taxon>Caulobacteraceae</taxon>
        <taxon>Phenylobacterium</taxon>
    </lineage>
</organism>
<keyword evidence="5 14" id="KW-0812">Transmembrane</keyword>
<proteinExistence type="inferred from homology"/>
<evidence type="ECO:0000313" key="17">
    <source>
        <dbReference type="Proteomes" id="UP000249725"/>
    </source>
</evidence>
<dbReference type="GO" id="GO:0005886">
    <property type="term" value="C:plasma membrane"/>
    <property type="evidence" value="ECO:0007669"/>
    <property type="project" value="UniProtKB-SubCell"/>
</dbReference>
<protein>
    <recommendedName>
        <fullName evidence="2">Parvulin-like PPIase</fullName>
    </recommendedName>
    <alternativeName>
        <fullName evidence="9">Peptidyl-prolyl cis-trans isomerase plp</fullName>
    </alternativeName>
    <alternativeName>
        <fullName evidence="12">Periplasmic chaperone PpiD</fullName>
    </alternativeName>
    <alternativeName>
        <fullName evidence="13">Periplasmic folding chaperone</fullName>
    </alternativeName>
    <alternativeName>
        <fullName evidence="10">Rotamase plp</fullName>
    </alternativeName>
</protein>
<evidence type="ECO:0000256" key="1">
    <source>
        <dbReference type="ARBA" id="ARBA00004382"/>
    </source>
</evidence>
<evidence type="ECO:0000256" key="9">
    <source>
        <dbReference type="ARBA" id="ARBA00030642"/>
    </source>
</evidence>
<keyword evidence="8" id="KW-0143">Chaperone</keyword>
<dbReference type="SUPFAM" id="SSF109998">
    <property type="entry name" value="Triger factor/SurA peptide-binding domain-like"/>
    <property type="match status" value="1"/>
</dbReference>
<evidence type="ECO:0000256" key="4">
    <source>
        <dbReference type="ARBA" id="ARBA00022519"/>
    </source>
</evidence>
<evidence type="ECO:0000256" key="6">
    <source>
        <dbReference type="ARBA" id="ARBA00022989"/>
    </source>
</evidence>
<evidence type="ECO:0000256" key="5">
    <source>
        <dbReference type="ARBA" id="ARBA00022692"/>
    </source>
</evidence>
<dbReference type="PANTHER" id="PTHR47529:SF1">
    <property type="entry name" value="PERIPLASMIC CHAPERONE PPID"/>
    <property type="match status" value="1"/>
</dbReference>
<keyword evidence="6 14" id="KW-1133">Transmembrane helix</keyword>
<evidence type="ECO:0000256" key="12">
    <source>
        <dbReference type="ARBA" id="ARBA00040743"/>
    </source>
</evidence>
<comment type="caution">
    <text evidence="16">The sequence shown here is derived from an EMBL/GenBank/DDBJ whole genome shotgun (WGS) entry which is preliminary data.</text>
</comment>
<dbReference type="InterPro" id="IPR000297">
    <property type="entry name" value="PPIase_PpiC"/>
</dbReference>
<dbReference type="OrthoDB" id="9768393at2"/>
<sequence>MLAAIRAFAKSWVAAVLIGLLIVSFAIFGITDVFRAGNANTVVKAGSREVNTAEFKRAFDQMRTQLEQRAGQPITAEMAAENGFDKRLADDLALSASFAELMRKIGLHPSDKLIAGEIQKIQAFFDPVSGRFDRKQYQQRLGENGLTPEEFEREVRDQLAEQHVAAALVNGVRAPRAYSAMAAVYVLEDRDFSYFMLPQSSVPAPAAPTDAQLTAFMNENREQLTRPEFRVLTVVRFSPALNANAPVNITEDALRKRYDYRKDTFSTPERRTIVQIPARDQATAQQIVARLGRGEDPAAVARSLKVDAINYADKPQTAIADRRIGQAAFQMPAGQAAPVQGEIGLAVVKVLAVTPGRSVSFEEARPALEAELRRDAAAEHAYALSQAYDEAHQAGANLSEAAQKAGAPTVTIGPVSRDGRDPQGQPVAGLNQKLVDTAFGLPSGGESEVTDAGENEYFAVRVERVIAPSMPPLAEIRPQLAQAWTGRELAQRLETRANELAARARKGESLDALAASAGGRVVRVTNVSRQNAGQQQGTPQPVLGQALSVKPGEVFSVRAAATGFAIGKVDAVRPGGGPMLVQGVELARQQMTQTLIQEMIQSARTGGRDKIKPKVNYDLARSAIGLAPASTPEGQKGSSK</sequence>
<dbReference type="Gene3D" id="1.10.4030.10">
    <property type="entry name" value="Porin chaperone SurA, peptide-binding domain"/>
    <property type="match status" value="1"/>
</dbReference>
<feature type="domain" description="PpiC" evidence="15">
    <location>
        <begin position="249"/>
        <end position="366"/>
    </location>
</feature>
<evidence type="ECO:0000256" key="8">
    <source>
        <dbReference type="ARBA" id="ARBA00023186"/>
    </source>
</evidence>
<evidence type="ECO:0000313" key="16">
    <source>
        <dbReference type="EMBL" id="RAK52959.1"/>
    </source>
</evidence>
<dbReference type="RefSeq" id="WP_111515244.1">
    <property type="nucleotide sequence ID" value="NZ_QFYR01000002.1"/>
</dbReference>
<evidence type="ECO:0000256" key="11">
    <source>
        <dbReference type="ARBA" id="ARBA00038408"/>
    </source>
</evidence>
<dbReference type="EMBL" id="QFYR01000002">
    <property type="protein sequence ID" value="RAK52959.1"/>
    <property type="molecule type" value="Genomic_DNA"/>
</dbReference>
<evidence type="ECO:0000256" key="13">
    <source>
        <dbReference type="ARBA" id="ARBA00042775"/>
    </source>
</evidence>
<evidence type="ECO:0000256" key="14">
    <source>
        <dbReference type="SAM" id="Phobius"/>
    </source>
</evidence>
<keyword evidence="3" id="KW-1003">Cell membrane</keyword>
<keyword evidence="4" id="KW-0997">Cell inner membrane</keyword>
<name>A0A328AE86_9CAUL</name>
<dbReference type="AlphaFoldDB" id="A0A328AE86"/>
<evidence type="ECO:0000256" key="3">
    <source>
        <dbReference type="ARBA" id="ARBA00022475"/>
    </source>
</evidence>
<dbReference type="GO" id="GO:0003755">
    <property type="term" value="F:peptidyl-prolyl cis-trans isomerase activity"/>
    <property type="evidence" value="ECO:0007669"/>
    <property type="project" value="InterPro"/>
</dbReference>